<evidence type="ECO:0000313" key="4">
    <source>
        <dbReference type="EMBL" id="JAT60464.1"/>
    </source>
</evidence>
<dbReference type="InterPro" id="IPR001810">
    <property type="entry name" value="F-box_dom"/>
</dbReference>
<feature type="compositionally biased region" description="Acidic residues" evidence="1">
    <location>
        <begin position="223"/>
        <end position="239"/>
    </location>
</feature>
<dbReference type="Gene3D" id="1.20.1280.50">
    <property type="match status" value="1"/>
</dbReference>
<dbReference type="Pfam" id="PF12937">
    <property type="entry name" value="F-box-like"/>
    <property type="match status" value="1"/>
</dbReference>
<dbReference type="SUPFAM" id="SSF81383">
    <property type="entry name" value="F-box domain"/>
    <property type="match status" value="1"/>
</dbReference>
<dbReference type="InterPro" id="IPR036047">
    <property type="entry name" value="F-box-like_dom_sf"/>
</dbReference>
<proteinExistence type="predicted"/>
<evidence type="ECO:0000259" key="2">
    <source>
        <dbReference type="Pfam" id="PF12937"/>
    </source>
</evidence>
<name>A0A1D1Z0R3_9ARAE</name>
<protein>
    <submittedName>
        <fullName evidence="4">F-box protein At5g46170</fullName>
    </submittedName>
</protein>
<dbReference type="AlphaFoldDB" id="A0A1D1Z0R3"/>
<accession>A0A1D1Z0R3</accession>
<sequence length="391" mass="42069">LGFSGSFQFHCSRSGRMRSSLPGTEAADAGEEEEEEGDDPFEGLPDALLLAVFSALRDVKSLGRCCAVSRRFRLLALQSDSVLVPVDCVVSSSSSSSGPHDPPDPGGGALAAPKYGGILGSFARLLFATFVSRPLHALHQVLLPRKVLLAAEISHHSPSEVLRGFRDVRSLQIVLPSGELGVDPGAVLRWTAAFGCSLQTCAILGATSIRRGCPDPEGRNADPADENVDDEEEEEEDDQSFCTNGGLKLRVVWTITSLIAASARHFLLRDIVADHPTLQSLEITDADGQGVLHMEREQLDEFRCSPLDVACSSNRTQVPALNMKLWHASRLVLDSGHAMEGATLVAIRPVDRPFKGDIGDGFGVGDFEGPFREAAIALVKRKAYLLEMNPF</sequence>
<evidence type="ECO:0000256" key="1">
    <source>
        <dbReference type="SAM" id="MobiDB-lite"/>
    </source>
</evidence>
<reference evidence="4" key="1">
    <citation type="submission" date="2015-07" db="EMBL/GenBank/DDBJ databases">
        <title>Transcriptome Assembly of Anthurium amnicola.</title>
        <authorList>
            <person name="Suzuki J."/>
        </authorList>
    </citation>
    <scope>NUCLEOTIDE SEQUENCE</scope>
</reference>
<evidence type="ECO:0000313" key="3">
    <source>
        <dbReference type="EMBL" id="JAT52510.1"/>
    </source>
</evidence>
<dbReference type="InterPro" id="IPR044809">
    <property type="entry name" value="AUF1-like"/>
</dbReference>
<feature type="region of interest" description="Disordered" evidence="1">
    <location>
        <begin position="14"/>
        <end position="40"/>
    </location>
</feature>
<feature type="region of interest" description="Disordered" evidence="1">
    <location>
        <begin position="214"/>
        <end position="240"/>
    </location>
</feature>
<feature type="non-terminal residue" evidence="4">
    <location>
        <position position="1"/>
    </location>
</feature>
<dbReference type="EMBL" id="GDJX01015426">
    <property type="protein sequence ID" value="JAT52510.1"/>
    <property type="molecule type" value="Transcribed_RNA"/>
</dbReference>
<feature type="domain" description="F-box" evidence="2">
    <location>
        <begin position="42"/>
        <end position="78"/>
    </location>
</feature>
<gene>
    <name evidence="4" type="primary">At5g46170_4</name>
    <name evidence="3" type="synonym">At5g46170_9</name>
    <name evidence="3" type="ORF">g.73207</name>
    <name evidence="4" type="ORF">g.73211</name>
</gene>
<dbReference type="PANTHER" id="PTHR31215">
    <property type="entry name" value="OS05G0510400 PROTEIN-RELATED"/>
    <property type="match status" value="1"/>
</dbReference>
<dbReference type="EMBL" id="GDJX01007472">
    <property type="protein sequence ID" value="JAT60464.1"/>
    <property type="molecule type" value="Transcribed_RNA"/>
</dbReference>
<feature type="compositionally biased region" description="Acidic residues" evidence="1">
    <location>
        <begin position="28"/>
        <end position="40"/>
    </location>
</feature>
<organism evidence="4">
    <name type="scientific">Anthurium amnicola</name>
    <dbReference type="NCBI Taxonomy" id="1678845"/>
    <lineage>
        <taxon>Eukaryota</taxon>
        <taxon>Viridiplantae</taxon>
        <taxon>Streptophyta</taxon>
        <taxon>Embryophyta</taxon>
        <taxon>Tracheophyta</taxon>
        <taxon>Spermatophyta</taxon>
        <taxon>Magnoliopsida</taxon>
        <taxon>Liliopsida</taxon>
        <taxon>Araceae</taxon>
        <taxon>Pothoideae</taxon>
        <taxon>Potheae</taxon>
        <taxon>Anthurium</taxon>
    </lineage>
</organism>